<evidence type="ECO:0000256" key="1">
    <source>
        <dbReference type="ARBA" id="ARBA00022618"/>
    </source>
</evidence>
<evidence type="ECO:0000313" key="9">
    <source>
        <dbReference type="Proteomes" id="UP000039324"/>
    </source>
</evidence>
<evidence type="ECO:0000256" key="4">
    <source>
        <dbReference type="RuleBase" id="RU000383"/>
    </source>
</evidence>
<name>A0A0G4IS54_PLABS</name>
<reference evidence="7 9" key="1">
    <citation type="submission" date="2015-02" db="EMBL/GenBank/DDBJ databases">
        <authorList>
            <person name="Chooi Y.-H."/>
        </authorList>
    </citation>
    <scope>NUCLEOTIDE SEQUENCE [LARGE SCALE GENOMIC DNA]</scope>
    <source>
        <strain evidence="7">E3</strain>
    </source>
</reference>
<evidence type="ECO:0000256" key="2">
    <source>
        <dbReference type="ARBA" id="ARBA00023127"/>
    </source>
</evidence>
<evidence type="ECO:0000313" key="10">
    <source>
        <dbReference type="Proteomes" id="UP000290189"/>
    </source>
</evidence>
<comment type="similarity">
    <text evidence="4">Belongs to the cyclin family.</text>
</comment>
<evidence type="ECO:0000313" key="8">
    <source>
        <dbReference type="EMBL" id="SPQ96138.1"/>
    </source>
</evidence>
<dbReference type="EMBL" id="CDSF01000082">
    <property type="protein sequence ID" value="CEO98037.1"/>
    <property type="molecule type" value="Genomic_DNA"/>
</dbReference>
<evidence type="ECO:0000256" key="3">
    <source>
        <dbReference type="ARBA" id="ARBA00023306"/>
    </source>
</evidence>
<dbReference type="InterPro" id="IPR039361">
    <property type="entry name" value="Cyclin"/>
</dbReference>
<accession>A0A0G4IS54</accession>
<keyword evidence="3" id="KW-0131">Cell cycle</keyword>
<proteinExistence type="inferred from homology"/>
<dbReference type="Pfam" id="PF00134">
    <property type="entry name" value="Cyclin_N"/>
    <property type="match status" value="1"/>
</dbReference>
<dbReference type="EMBL" id="OVEO01000005">
    <property type="protein sequence ID" value="SPQ96138.1"/>
    <property type="molecule type" value="Genomic_DNA"/>
</dbReference>
<dbReference type="OrthoDB" id="306099at2759"/>
<dbReference type="InterPro" id="IPR036915">
    <property type="entry name" value="Cyclin-like_sf"/>
</dbReference>
<dbReference type="STRING" id="37360.A0A0G4IS54"/>
<dbReference type="InterPro" id="IPR013763">
    <property type="entry name" value="Cyclin-like_dom"/>
</dbReference>
<gene>
    <name evidence="7" type="ORF">PBRA_006151</name>
    <name evidence="8" type="ORF">PLBR_LOCUS3353</name>
</gene>
<keyword evidence="2 4" id="KW-0195">Cyclin</keyword>
<geneLocation type="mitochondrion" evidence="8"/>
<sequence>MSCRAKLIAGVGALLAAGGALAVYAVYRRKRKALSSTATAAGPCTTDPTCHRDERDQDEGGGQPKVDTGSASGHVSKGTWSWIRRDQYDGLYKGGSIAWVQTMLVRQASYARALPTPGDLGPPNCRTAVVLWMHEACRTYRLTTECLHHAVDYLDRFLLLRPDTTPFRCRVVGAAAVLVASKILDQGSAPPLDGLCKDLAGACVPGYLVRVETGLCDTLQWRLHPTLAVHWAELYLVRALDCSEQGSADRDALLDLPRFARVVYLLTKALLYTDRFRFKASVLAAATLHLVYDGQRDLLRKATGVRPVNNVATCMEWVAFLMQDS</sequence>
<evidence type="ECO:0000256" key="5">
    <source>
        <dbReference type="SAM" id="MobiDB-lite"/>
    </source>
</evidence>
<protein>
    <recommendedName>
        <fullName evidence="6">Cyclin-like domain-containing protein</fullName>
    </recommendedName>
</protein>
<evidence type="ECO:0000313" key="7">
    <source>
        <dbReference type="EMBL" id="CEO98037.1"/>
    </source>
</evidence>
<dbReference type="Proteomes" id="UP000039324">
    <property type="component" value="Unassembled WGS sequence"/>
</dbReference>
<dbReference type="PANTHER" id="PTHR10177">
    <property type="entry name" value="CYCLINS"/>
    <property type="match status" value="1"/>
</dbReference>
<dbReference type="Proteomes" id="UP000290189">
    <property type="component" value="Unassembled WGS sequence"/>
</dbReference>
<keyword evidence="9" id="KW-1185">Reference proteome</keyword>
<dbReference type="Gene3D" id="1.10.472.10">
    <property type="entry name" value="Cyclin-like"/>
    <property type="match status" value="2"/>
</dbReference>
<reference evidence="8 10" key="2">
    <citation type="submission" date="2018-03" db="EMBL/GenBank/DDBJ databases">
        <authorList>
            <person name="Fogelqvist J."/>
        </authorList>
    </citation>
    <scope>NUCLEOTIDE SEQUENCE [LARGE SCALE GENOMIC DNA]</scope>
</reference>
<evidence type="ECO:0000259" key="6">
    <source>
        <dbReference type="SMART" id="SM00385"/>
    </source>
</evidence>
<dbReference type="AlphaFoldDB" id="A0A0G4IS54"/>
<keyword evidence="1" id="KW-0132">Cell division</keyword>
<dbReference type="SMART" id="SM00385">
    <property type="entry name" value="CYCLIN"/>
    <property type="match status" value="1"/>
</dbReference>
<dbReference type="GO" id="GO:0051301">
    <property type="term" value="P:cell division"/>
    <property type="evidence" value="ECO:0007669"/>
    <property type="project" value="UniProtKB-KW"/>
</dbReference>
<dbReference type="InterPro" id="IPR006671">
    <property type="entry name" value="Cyclin_N"/>
</dbReference>
<feature type="domain" description="Cyclin-like" evidence="6">
    <location>
        <begin position="131"/>
        <end position="217"/>
    </location>
</feature>
<keyword evidence="8" id="KW-0496">Mitochondrion</keyword>
<dbReference type="PROSITE" id="PS00292">
    <property type="entry name" value="CYCLINS"/>
    <property type="match status" value="1"/>
</dbReference>
<dbReference type="SUPFAM" id="SSF47954">
    <property type="entry name" value="Cyclin-like"/>
    <property type="match status" value="1"/>
</dbReference>
<dbReference type="InterPro" id="IPR048258">
    <property type="entry name" value="Cyclins_cyclin-box"/>
</dbReference>
<feature type="region of interest" description="Disordered" evidence="5">
    <location>
        <begin position="38"/>
        <end position="76"/>
    </location>
</feature>
<organism evidence="7 9">
    <name type="scientific">Plasmodiophora brassicae</name>
    <name type="common">Clubroot disease agent</name>
    <dbReference type="NCBI Taxonomy" id="37360"/>
    <lineage>
        <taxon>Eukaryota</taxon>
        <taxon>Sar</taxon>
        <taxon>Rhizaria</taxon>
        <taxon>Endomyxa</taxon>
        <taxon>Phytomyxea</taxon>
        <taxon>Plasmodiophorida</taxon>
        <taxon>Plasmodiophoridae</taxon>
        <taxon>Plasmodiophora</taxon>
    </lineage>
</organism>